<reference evidence="2" key="1">
    <citation type="submission" date="2020-08" db="EMBL/GenBank/DDBJ databases">
        <title>Genome public.</title>
        <authorList>
            <person name="Liu C."/>
            <person name="Sun Q."/>
        </authorList>
    </citation>
    <scope>NUCLEOTIDE SEQUENCE</scope>
    <source>
        <strain evidence="2">NSJ-24</strain>
    </source>
</reference>
<proteinExistence type="predicted"/>
<protein>
    <submittedName>
        <fullName evidence="2">Phage tail family protein</fullName>
    </submittedName>
</protein>
<dbReference type="RefSeq" id="WP_187525204.1">
    <property type="nucleotide sequence ID" value="NZ_JACRTA010000002.1"/>
</dbReference>
<dbReference type="EMBL" id="JACRTA010000002">
    <property type="protein sequence ID" value="MBC8568249.1"/>
    <property type="molecule type" value="Genomic_DNA"/>
</dbReference>
<gene>
    <name evidence="2" type="ORF">H8692_05655</name>
</gene>
<keyword evidence="3" id="KW-1185">Reference proteome</keyword>
<dbReference type="Gene3D" id="2.60.120.860">
    <property type="match status" value="1"/>
</dbReference>
<dbReference type="InterPro" id="IPR054738">
    <property type="entry name" value="Siphovirus-type_tail_C"/>
</dbReference>
<dbReference type="Proteomes" id="UP000610862">
    <property type="component" value="Unassembled WGS sequence"/>
</dbReference>
<dbReference type="Pfam" id="PF22768">
    <property type="entry name" value="SPP1_Dit"/>
    <property type="match status" value="1"/>
</dbReference>
<accession>A0A926E9I5</accession>
<comment type="caution">
    <text evidence="2">The sequence shown here is derived from an EMBL/GenBank/DDBJ whole genome shotgun (WGS) entry which is preliminary data.</text>
</comment>
<evidence type="ECO:0000313" key="2">
    <source>
        <dbReference type="EMBL" id="MBC8568249.1"/>
    </source>
</evidence>
<sequence length="285" mass="31406">MAKIVRVVAKRSDGQVFSYENADWRIISIEGIDFPTMEVFTKERGFGNGDIITGKRKGSRDVDIVARSQNSATNEYDRTMALAFHNANHVYDLEFTYMGNTRIAKNCVITGAKCEAETVYRNQEITVSFKAPDADLYADLQTQTNFVATTPLWHVTRAYPLGGSLPFDSMEKAIIKTVNYLGSEPAPIIATLKAKGLVNGVIARVGTVTITVDVQLTSGDTIVIDAENKLVTLNGERVSESLYNYLDLPSLALQYGDNDVQVSAEDENNLAFDARMDYTGRYGGL</sequence>
<feature type="domain" description="Siphovirus-type tail component C-terminal" evidence="1">
    <location>
        <begin position="184"/>
        <end position="282"/>
    </location>
</feature>
<dbReference type="AlphaFoldDB" id="A0A926E9I5"/>
<organism evidence="2 3">
    <name type="scientific">Lentihominibacter hominis</name>
    <dbReference type="NCBI Taxonomy" id="2763645"/>
    <lineage>
        <taxon>Bacteria</taxon>
        <taxon>Bacillati</taxon>
        <taxon>Bacillota</taxon>
        <taxon>Clostridia</taxon>
        <taxon>Peptostreptococcales</taxon>
        <taxon>Anaerovoracaceae</taxon>
        <taxon>Lentihominibacter</taxon>
    </lineage>
</organism>
<evidence type="ECO:0000313" key="3">
    <source>
        <dbReference type="Proteomes" id="UP000610862"/>
    </source>
</evidence>
<name>A0A926E9I5_9FIRM</name>
<evidence type="ECO:0000259" key="1">
    <source>
        <dbReference type="Pfam" id="PF22768"/>
    </source>
</evidence>